<name>A0A2W5S0A1_CERSP</name>
<protein>
    <submittedName>
        <fullName evidence="1">Uncharacterized protein</fullName>
    </submittedName>
</protein>
<dbReference type="Proteomes" id="UP000248975">
    <property type="component" value="Unassembled WGS sequence"/>
</dbReference>
<dbReference type="EMBL" id="QFQS01000019">
    <property type="protein sequence ID" value="PZQ94522.1"/>
    <property type="molecule type" value="Genomic_DNA"/>
</dbReference>
<organism evidence="1 2">
    <name type="scientific">Cereibacter sphaeroides</name>
    <name type="common">Rhodobacter sphaeroides</name>
    <dbReference type="NCBI Taxonomy" id="1063"/>
    <lineage>
        <taxon>Bacteria</taxon>
        <taxon>Pseudomonadati</taxon>
        <taxon>Pseudomonadota</taxon>
        <taxon>Alphaproteobacteria</taxon>
        <taxon>Rhodobacterales</taxon>
        <taxon>Paracoccaceae</taxon>
        <taxon>Cereibacter</taxon>
    </lineage>
</organism>
<evidence type="ECO:0000313" key="1">
    <source>
        <dbReference type="EMBL" id="PZQ94522.1"/>
    </source>
</evidence>
<dbReference type="AlphaFoldDB" id="A0A2W5S0A1"/>
<reference evidence="1 2" key="1">
    <citation type="submission" date="2017-08" db="EMBL/GenBank/DDBJ databases">
        <title>Infants hospitalized years apart are colonized by the same room-sourced microbial strains.</title>
        <authorList>
            <person name="Brooks B."/>
            <person name="Olm M.R."/>
            <person name="Firek B.A."/>
            <person name="Baker R."/>
            <person name="Thomas B.C."/>
            <person name="Morowitz M.J."/>
            <person name="Banfield J.F."/>
        </authorList>
    </citation>
    <scope>NUCLEOTIDE SEQUENCE [LARGE SCALE GENOMIC DNA]</scope>
    <source>
        <strain evidence="1">S2_003_000_R2_11</strain>
    </source>
</reference>
<evidence type="ECO:0000313" key="2">
    <source>
        <dbReference type="Proteomes" id="UP000248975"/>
    </source>
</evidence>
<gene>
    <name evidence="1" type="ORF">DI533_22015</name>
</gene>
<comment type="caution">
    <text evidence="1">The sequence shown here is derived from an EMBL/GenBank/DDBJ whole genome shotgun (WGS) entry which is preliminary data.</text>
</comment>
<accession>A0A2W5S0A1</accession>
<sequence>MLRSFGLSIFPLAELALKAIFQHRREDAGAIKVFSDTISGRAWIKIGSDKFLPTRYWSALEKLVQF</sequence>
<proteinExistence type="predicted"/>